<dbReference type="FunFam" id="1.10.630.10:FF:000040">
    <property type="entry name" value="Bifunctional cytochrome P450/NADPH--P450 reductase"/>
    <property type="match status" value="1"/>
</dbReference>
<evidence type="ECO:0000256" key="4">
    <source>
        <dbReference type="ARBA" id="ARBA00022630"/>
    </source>
</evidence>
<protein>
    <recommendedName>
        <fullName evidence="12">Bifunctional cytochrome P450/NADPH--P450 reductase</fullName>
    </recommendedName>
    <domain>
        <recommendedName>
            <fullName evidence="12">Cytochrome P450</fullName>
            <ecNumber evidence="12">1.14.14.1</ecNumber>
        </recommendedName>
    </domain>
    <domain>
        <recommendedName>
            <fullName evidence="12">NADPH--cytochrome P450 reductase</fullName>
            <ecNumber evidence="12">1.6.2.4</ecNumber>
        </recommendedName>
    </domain>
</protein>
<evidence type="ECO:0000256" key="7">
    <source>
        <dbReference type="ARBA" id="ARBA00022827"/>
    </source>
</evidence>
<dbReference type="EC" id="1.6.2.4" evidence="12"/>
<dbReference type="InterPro" id="IPR008254">
    <property type="entry name" value="Flavodoxin/NO_synth"/>
</dbReference>
<accession>A0A1A0M2M2</accession>
<evidence type="ECO:0000256" key="13">
    <source>
        <dbReference type="PIRSR" id="PIRSR000209-1"/>
    </source>
</evidence>
<dbReference type="InterPro" id="IPR036396">
    <property type="entry name" value="Cyt_P450_sf"/>
</dbReference>
<dbReference type="InterPro" id="IPR023173">
    <property type="entry name" value="NADPH_Cyt_P450_Rdtase_alpha"/>
</dbReference>
<feature type="domain" description="Flavodoxin-like" evidence="14">
    <location>
        <begin position="498"/>
        <end position="637"/>
    </location>
</feature>
<evidence type="ECO:0000256" key="2">
    <source>
        <dbReference type="ARBA" id="ARBA00022448"/>
    </source>
</evidence>
<proteinExistence type="inferred from homology"/>
<comment type="catalytic activity">
    <reaction evidence="12">
        <text>2 oxidized [cytochrome P450] + NADPH = 2 reduced [cytochrome P450] + NADP(+) + H(+)</text>
        <dbReference type="Rhea" id="RHEA:24040"/>
        <dbReference type="Rhea" id="RHEA-COMP:14627"/>
        <dbReference type="Rhea" id="RHEA-COMP:14628"/>
        <dbReference type="ChEBI" id="CHEBI:15378"/>
        <dbReference type="ChEBI" id="CHEBI:55376"/>
        <dbReference type="ChEBI" id="CHEBI:57783"/>
        <dbReference type="ChEBI" id="CHEBI:58349"/>
        <dbReference type="ChEBI" id="CHEBI:60344"/>
        <dbReference type="EC" id="1.6.2.4"/>
    </reaction>
</comment>
<dbReference type="EC" id="1.14.14.1" evidence="12"/>
<comment type="caution">
    <text evidence="16">The sequence shown here is derived from an EMBL/GenBank/DDBJ whole genome shotgun (WGS) entry which is preliminary data.</text>
</comment>
<evidence type="ECO:0000256" key="8">
    <source>
        <dbReference type="ARBA" id="ARBA00022857"/>
    </source>
</evidence>
<dbReference type="InterPro" id="IPR017972">
    <property type="entry name" value="Cyt_P450_CS"/>
</dbReference>
<evidence type="ECO:0000256" key="5">
    <source>
        <dbReference type="ARBA" id="ARBA00022643"/>
    </source>
</evidence>
<keyword evidence="3 12" id="KW-0349">Heme</keyword>
<dbReference type="OrthoDB" id="7376058at2"/>
<dbReference type="GO" id="GO:0050660">
    <property type="term" value="F:flavin adenine dinucleotide binding"/>
    <property type="evidence" value="ECO:0007669"/>
    <property type="project" value="TreeGrafter"/>
</dbReference>
<evidence type="ECO:0000256" key="1">
    <source>
        <dbReference type="ARBA" id="ARBA00010018"/>
    </source>
</evidence>
<dbReference type="Gene3D" id="3.40.50.360">
    <property type="match status" value="1"/>
</dbReference>
<gene>
    <name evidence="16" type="ORF">A5642_03955</name>
</gene>
<dbReference type="GO" id="GO:0005829">
    <property type="term" value="C:cytosol"/>
    <property type="evidence" value="ECO:0007669"/>
    <property type="project" value="TreeGrafter"/>
</dbReference>
<dbReference type="SUPFAM" id="SSF52343">
    <property type="entry name" value="Ferredoxin reductase-like, C-terminal NADP-linked domain"/>
    <property type="match status" value="1"/>
</dbReference>
<organism evidence="16 17">
    <name type="scientific">Mycolicibacterium mucogenicum</name>
    <name type="common">Mycobacterium mucogenicum</name>
    <dbReference type="NCBI Taxonomy" id="56689"/>
    <lineage>
        <taxon>Bacteria</taxon>
        <taxon>Bacillati</taxon>
        <taxon>Actinomycetota</taxon>
        <taxon>Actinomycetes</taxon>
        <taxon>Mycobacteriales</taxon>
        <taxon>Mycobacteriaceae</taxon>
        <taxon>Mycolicibacterium</taxon>
    </lineage>
</organism>
<dbReference type="PROSITE" id="PS51384">
    <property type="entry name" value="FAD_FR"/>
    <property type="match status" value="1"/>
</dbReference>
<dbReference type="AlphaFoldDB" id="A0A1A0M2M2"/>
<keyword evidence="8 12" id="KW-0521">NADP</keyword>
<dbReference type="PIRSF" id="PIRSF000209">
    <property type="entry name" value="Bifunctional_P450_P450R"/>
    <property type="match status" value="1"/>
</dbReference>
<dbReference type="InterPro" id="IPR017938">
    <property type="entry name" value="Riboflavin_synthase-like_b-brl"/>
</dbReference>
<dbReference type="GO" id="GO:0003958">
    <property type="term" value="F:NADPH-hemoprotein reductase activity"/>
    <property type="evidence" value="ECO:0007669"/>
    <property type="project" value="UniProtKB-UniRule"/>
</dbReference>
<dbReference type="InterPro" id="IPR029039">
    <property type="entry name" value="Flavoprotein-like_sf"/>
</dbReference>
<dbReference type="PRINTS" id="PR00385">
    <property type="entry name" value="P450"/>
</dbReference>
<keyword evidence="4 12" id="KW-0285">Flavoprotein</keyword>
<dbReference type="InterPro" id="IPR023206">
    <property type="entry name" value="Bifunctional_P450_P450_red"/>
</dbReference>
<dbReference type="Gene3D" id="2.40.30.10">
    <property type="entry name" value="Translation factors"/>
    <property type="match status" value="1"/>
</dbReference>
<feature type="domain" description="FAD-binding FR-type" evidence="15">
    <location>
        <begin position="675"/>
        <end position="911"/>
    </location>
</feature>
<keyword evidence="6 12" id="KW-0479">Metal-binding</keyword>
<dbReference type="CDD" id="cd11068">
    <property type="entry name" value="CYP120A1"/>
    <property type="match status" value="1"/>
</dbReference>
<dbReference type="SUPFAM" id="SSF52218">
    <property type="entry name" value="Flavoproteins"/>
    <property type="match status" value="1"/>
</dbReference>
<dbReference type="Pfam" id="PF00667">
    <property type="entry name" value="FAD_binding_1"/>
    <property type="match status" value="1"/>
</dbReference>
<keyword evidence="10 12" id="KW-0408">Iron</keyword>
<comment type="catalytic activity">
    <reaction evidence="12">
        <text>an organic molecule + reduced [NADPH--hemoprotein reductase] + O2 = an alcohol + oxidized [NADPH--hemoprotein reductase] + H2O + H(+)</text>
        <dbReference type="Rhea" id="RHEA:17149"/>
        <dbReference type="Rhea" id="RHEA-COMP:11964"/>
        <dbReference type="Rhea" id="RHEA-COMP:11965"/>
        <dbReference type="ChEBI" id="CHEBI:15377"/>
        <dbReference type="ChEBI" id="CHEBI:15378"/>
        <dbReference type="ChEBI" id="CHEBI:15379"/>
        <dbReference type="ChEBI" id="CHEBI:30879"/>
        <dbReference type="ChEBI" id="CHEBI:57618"/>
        <dbReference type="ChEBI" id="CHEBI:58210"/>
        <dbReference type="ChEBI" id="CHEBI:142491"/>
        <dbReference type="EC" id="1.14.14.1"/>
    </reaction>
</comment>
<dbReference type="Proteomes" id="UP000093962">
    <property type="component" value="Unassembled WGS sequence"/>
</dbReference>
<dbReference type="GO" id="GO:0070330">
    <property type="term" value="F:aromatase activity"/>
    <property type="evidence" value="ECO:0007669"/>
    <property type="project" value="UniProtKB-UniRule"/>
</dbReference>
<dbReference type="GO" id="GO:0005506">
    <property type="term" value="F:iron ion binding"/>
    <property type="evidence" value="ECO:0007669"/>
    <property type="project" value="UniProtKB-UniRule"/>
</dbReference>
<dbReference type="InterPro" id="IPR002401">
    <property type="entry name" value="Cyt_P450_E_grp-I"/>
</dbReference>
<evidence type="ECO:0000259" key="15">
    <source>
        <dbReference type="PROSITE" id="PS51384"/>
    </source>
</evidence>
<keyword evidence="9 12" id="KW-0560">Oxidoreductase</keyword>
<evidence type="ECO:0000256" key="9">
    <source>
        <dbReference type="ARBA" id="ARBA00023002"/>
    </source>
</evidence>
<dbReference type="Gene3D" id="1.20.990.10">
    <property type="entry name" value="NADPH-cytochrome p450 Reductase, Chain A, domain 3"/>
    <property type="match status" value="1"/>
</dbReference>
<dbReference type="Gene3D" id="3.40.50.80">
    <property type="entry name" value="Nucleotide-binding domain of ferredoxin-NADP reductase (FNR) module"/>
    <property type="match status" value="1"/>
</dbReference>
<evidence type="ECO:0000256" key="11">
    <source>
        <dbReference type="ARBA" id="ARBA00023033"/>
    </source>
</evidence>
<keyword evidence="11 12" id="KW-0503">Monooxygenase</keyword>
<dbReference type="GO" id="GO:0020037">
    <property type="term" value="F:heme binding"/>
    <property type="evidence" value="ECO:0007669"/>
    <property type="project" value="UniProtKB-UniRule"/>
</dbReference>
<evidence type="ECO:0000313" key="16">
    <source>
        <dbReference type="EMBL" id="OBA79336.1"/>
    </source>
</evidence>
<comment type="similarity">
    <text evidence="1 12">In the N-terminal section; belongs to the cytochrome P450 family.</text>
</comment>
<evidence type="ECO:0000259" key="14">
    <source>
        <dbReference type="PROSITE" id="PS50902"/>
    </source>
</evidence>
<dbReference type="Gene3D" id="1.10.630.10">
    <property type="entry name" value="Cytochrome P450"/>
    <property type="match status" value="1"/>
</dbReference>
<dbReference type="EMBL" id="LZSF01000255">
    <property type="protein sequence ID" value="OBA79336.1"/>
    <property type="molecule type" value="Genomic_DNA"/>
</dbReference>
<dbReference type="PRINTS" id="PR00463">
    <property type="entry name" value="EP450I"/>
</dbReference>
<keyword evidence="12" id="KW-0249">Electron transport</keyword>
<dbReference type="SUPFAM" id="SSF63380">
    <property type="entry name" value="Riboflavin synthase domain-like"/>
    <property type="match status" value="1"/>
</dbReference>
<dbReference type="PANTHER" id="PTHR19384:SF17">
    <property type="entry name" value="NADPH--CYTOCHROME P450 REDUCTASE"/>
    <property type="match status" value="1"/>
</dbReference>
<evidence type="ECO:0000256" key="10">
    <source>
        <dbReference type="ARBA" id="ARBA00023004"/>
    </source>
</evidence>
<feature type="binding site" description="axial binding residue" evidence="13">
    <location>
        <position position="413"/>
    </location>
    <ligand>
        <name>heme</name>
        <dbReference type="ChEBI" id="CHEBI:30413"/>
    </ligand>
    <ligandPart>
        <name>Fe</name>
        <dbReference type="ChEBI" id="CHEBI:18248"/>
    </ligandPart>
</feature>
<evidence type="ECO:0000313" key="17">
    <source>
        <dbReference type="Proteomes" id="UP000093962"/>
    </source>
</evidence>
<comment type="cofactor">
    <cofactor evidence="12 13">
        <name>heme</name>
        <dbReference type="ChEBI" id="CHEBI:30413"/>
    </cofactor>
</comment>
<dbReference type="GO" id="GO:0010181">
    <property type="term" value="F:FMN binding"/>
    <property type="evidence" value="ECO:0007669"/>
    <property type="project" value="UniProtKB-UniRule"/>
</dbReference>
<dbReference type="InterPro" id="IPR001433">
    <property type="entry name" value="OxRdtase_FAD/NAD-bd"/>
</dbReference>
<name>A0A1A0M2M2_MYCMU</name>
<keyword evidence="5 12" id="KW-0288">FMN</keyword>
<sequence length="1065" mass="117189">MTTSPVALFGSIPEPPGLPLVGHTFSVPRENPMQWMMAQAKELGPVMRLRIANTNTIVVSDGDLVAELSDTDRFCKSVYTELVQLRDIGGDGLFTAFNDEPNWRKAHNILLPAFSLEAMSQYHATMVDVARKLLDRWDRYAAAASVVEVPEDMTRLTFDTIGLCGFGFDLESFQRETPHPFVEAMSRALHHAQGLAATLPIMNAFKRTSGEQYERDIALMHKVVDDVVRQRLESGGNHTDDLLGRMLNTADKDTGQRLDPENVRNQVITFLVAGHETTSGAMSFALYYLAKNPAVLARAQAEVDTLWGTSDDIDPSYTDIGRLTYVQQILNETLRLWPTAPGYAVEPFEDTVIGGRYAVKRGDVVTILTPPLHRSPEWGDSVEAFDPERFNTDNVSTRPMHLYKPFGNGERACIGRQFALHEATLVLAMIIHRYRLNDYSNYQLKITEALTIKPGGLTLKLARRLPAQRSRQAADTGHHTTTAVVAQPGNTVELGTTLTVLHGSNLGTSARLARDITDRATQAGYNATLGPLNDAVGQLHPDSVVLVVASSYNGKPTDDADEFLPWLNTVTPGSLDGLRYAVLGVGDRNWAATYQHVPTTIDARLSAAGGHRLIDRGAADVAGDFTGEVERWNTGLWTTILPRDGITAEPPDEHDAGLTIESAVWSLDQDLQSRHGLEPMTVVSAHELVDTTHPLGRSKMFLRLELPAGTTYRTADHLALLPQNPAELVARVQRRFGTDLTELVIIHRHGRVPGHIPTERPITLGEVFSRYVELQSPATIEQIETMIQRCSCPPERTALQKLADDADEFAAKITTARVSLLDLLEYYRSVELGVDTFLTMLPALAPRRYSVSSSPAAQPGHVDLMVAAVDAPHLRGEGTYRGTASTYVSRLQHGDTVLGRVLPCSDGFRLTDDQPAIVISAGTGLAPFRGVIQDRAHSADAAPLLCYFGCDHPDVDFLHRAELEEAHSNGVVDLRPTYFAAPEGNCPFVQDRIVKEGREVWHMIEEEQRHLRVCGDGARLVPGVNRALLDVYRTQSGNDDEDQAVAWLEELTASGRLVIDAWSSK</sequence>
<comment type="cofactor">
    <cofactor evidence="12">
        <name>FAD</name>
        <dbReference type="ChEBI" id="CHEBI:57692"/>
    </cofactor>
    <cofactor evidence="12">
        <name>FMN</name>
        <dbReference type="ChEBI" id="CHEBI:58210"/>
    </cofactor>
</comment>
<keyword evidence="7 12" id="KW-0274">FAD</keyword>
<keyword evidence="2 12" id="KW-0813">Transport</keyword>
<evidence type="ECO:0000256" key="3">
    <source>
        <dbReference type="ARBA" id="ARBA00022617"/>
    </source>
</evidence>
<reference evidence="16 17" key="1">
    <citation type="submission" date="2016-06" db="EMBL/GenBank/DDBJ databases">
        <authorList>
            <person name="Kjaerup R.B."/>
            <person name="Dalgaard T.S."/>
            <person name="Juul-Madsen H.R."/>
        </authorList>
    </citation>
    <scope>NUCLEOTIDE SEQUENCE [LARGE SCALE GENOMIC DNA]</scope>
    <source>
        <strain evidence="16 17">1199456.5</strain>
    </source>
</reference>
<dbReference type="Pfam" id="PF00067">
    <property type="entry name" value="p450"/>
    <property type="match status" value="1"/>
</dbReference>
<dbReference type="InterPro" id="IPR001128">
    <property type="entry name" value="Cyt_P450"/>
</dbReference>
<dbReference type="RefSeq" id="WP_064860556.1">
    <property type="nucleotide sequence ID" value="NZ_LZSF01000255.1"/>
</dbReference>
<evidence type="ECO:0000256" key="12">
    <source>
        <dbReference type="PIRNR" id="PIRNR000209"/>
    </source>
</evidence>
<dbReference type="PROSITE" id="PS50902">
    <property type="entry name" value="FLAVODOXIN_LIKE"/>
    <property type="match status" value="1"/>
</dbReference>
<dbReference type="PROSITE" id="PS00086">
    <property type="entry name" value="CYTOCHROME_P450"/>
    <property type="match status" value="1"/>
</dbReference>
<dbReference type="InterPro" id="IPR017927">
    <property type="entry name" value="FAD-bd_FR_type"/>
</dbReference>
<dbReference type="Pfam" id="PF00258">
    <property type="entry name" value="Flavodoxin_1"/>
    <property type="match status" value="1"/>
</dbReference>
<evidence type="ECO:0000256" key="6">
    <source>
        <dbReference type="ARBA" id="ARBA00022723"/>
    </source>
</evidence>
<dbReference type="SUPFAM" id="SSF48264">
    <property type="entry name" value="Cytochrome P450"/>
    <property type="match status" value="1"/>
</dbReference>
<dbReference type="Pfam" id="PF00175">
    <property type="entry name" value="NAD_binding_1"/>
    <property type="match status" value="1"/>
</dbReference>
<dbReference type="PANTHER" id="PTHR19384">
    <property type="entry name" value="NITRIC OXIDE SYNTHASE-RELATED"/>
    <property type="match status" value="1"/>
</dbReference>
<dbReference type="InterPro" id="IPR003097">
    <property type="entry name" value="CysJ-like_FAD-binding"/>
</dbReference>
<dbReference type="InterPro" id="IPR039261">
    <property type="entry name" value="FNR_nucleotide-bd"/>
</dbReference>